<dbReference type="PANTHER" id="PTHR36922:SF1">
    <property type="entry name" value="DUF1993 DOMAIN-CONTAINING PROTEIN"/>
    <property type="match status" value="1"/>
</dbReference>
<gene>
    <name evidence="1" type="ORF">BKA55DRAFT_543726</name>
</gene>
<dbReference type="GeneID" id="70220579"/>
<organism evidence="1 2">
    <name type="scientific">Fusarium redolens</name>
    <dbReference type="NCBI Taxonomy" id="48865"/>
    <lineage>
        <taxon>Eukaryota</taxon>
        <taxon>Fungi</taxon>
        <taxon>Dikarya</taxon>
        <taxon>Ascomycota</taxon>
        <taxon>Pezizomycotina</taxon>
        <taxon>Sordariomycetes</taxon>
        <taxon>Hypocreomycetidae</taxon>
        <taxon>Hypocreales</taxon>
        <taxon>Nectriaceae</taxon>
        <taxon>Fusarium</taxon>
        <taxon>Fusarium redolens species complex</taxon>
    </lineage>
</organism>
<proteinExistence type="predicted"/>
<dbReference type="AlphaFoldDB" id="A0A9P9GDL2"/>
<name>A0A9P9GDL2_FUSRE</name>
<keyword evidence="2" id="KW-1185">Reference proteome</keyword>
<dbReference type="InterPro" id="IPR018531">
    <property type="entry name" value="DUF1993"/>
</dbReference>
<dbReference type="PANTHER" id="PTHR36922">
    <property type="entry name" value="BLL2446 PROTEIN"/>
    <property type="match status" value="1"/>
</dbReference>
<protein>
    <recommendedName>
        <fullName evidence="3">DUF1993 domain-containing protein</fullName>
    </recommendedName>
</protein>
<dbReference type="OrthoDB" id="3724345at2759"/>
<evidence type="ECO:0000313" key="2">
    <source>
        <dbReference type="Proteomes" id="UP000720189"/>
    </source>
</evidence>
<accession>A0A9P9GDL2</accession>
<evidence type="ECO:0000313" key="1">
    <source>
        <dbReference type="EMBL" id="KAH7237091.1"/>
    </source>
</evidence>
<dbReference type="EMBL" id="JAGMUX010000016">
    <property type="protein sequence ID" value="KAH7237091.1"/>
    <property type="molecule type" value="Genomic_DNA"/>
</dbReference>
<comment type="caution">
    <text evidence="1">The sequence shown here is derived from an EMBL/GenBank/DDBJ whole genome shotgun (WGS) entry which is preliminary data.</text>
</comment>
<sequence length="159" mass="17578">MATLTNILKKAQEHADAASFPSARLFGDMQPLSFQVNTACNTARKAVRHLTCVEFEGWEDRDKTLDWLIARCENTAVQLRCIDSKQVEGKEAVMVELSFGSAGTKHLTGKDYVLTYVLPNFFFHLQSAYAILRMNGCSSRKGRLLGAVYVPGSLNSTIG</sequence>
<dbReference type="RefSeq" id="XP_046045221.1">
    <property type="nucleotide sequence ID" value="XM_046190625.1"/>
</dbReference>
<dbReference type="SUPFAM" id="SSF109854">
    <property type="entry name" value="DinB/YfiT-like putative metalloenzymes"/>
    <property type="match status" value="1"/>
</dbReference>
<dbReference type="Proteomes" id="UP000720189">
    <property type="component" value="Unassembled WGS sequence"/>
</dbReference>
<dbReference type="Pfam" id="PF09351">
    <property type="entry name" value="DUF1993"/>
    <property type="match status" value="1"/>
</dbReference>
<reference evidence="1" key="1">
    <citation type="journal article" date="2021" name="Nat. Commun.">
        <title>Genetic determinants of endophytism in the Arabidopsis root mycobiome.</title>
        <authorList>
            <person name="Mesny F."/>
            <person name="Miyauchi S."/>
            <person name="Thiergart T."/>
            <person name="Pickel B."/>
            <person name="Atanasova L."/>
            <person name="Karlsson M."/>
            <person name="Huettel B."/>
            <person name="Barry K.W."/>
            <person name="Haridas S."/>
            <person name="Chen C."/>
            <person name="Bauer D."/>
            <person name="Andreopoulos W."/>
            <person name="Pangilinan J."/>
            <person name="LaButti K."/>
            <person name="Riley R."/>
            <person name="Lipzen A."/>
            <person name="Clum A."/>
            <person name="Drula E."/>
            <person name="Henrissat B."/>
            <person name="Kohler A."/>
            <person name="Grigoriev I.V."/>
            <person name="Martin F.M."/>
            <person name="Hacquard S."/>
        </authorList>
    </citation>
    <scope>NUCLEOTIDE SEQUENCE</scope>
    <source>
        <strain evidence="1">MPI-CAGE-AT-0023</strain>
    </source>
</reference>
<dbReference type="Gene3D" id="1.20.120.450">
    <property type="entry name" value="dinb family like domain"/>
    <property type="match status" value="1"/>
</dbReference>
<dbReference type="InterPro" id="IPR034660">
    <property type="entry name" value="DinB/YfiT-like"/>
</dbReference>
<evidence type="ECO:0008006" key="3">
    <source>
        <dbReference type="Google" id="ProtNLM"/>
    </source>
</evidence>